<dbReference type="Proteomes" id="UP000680045">
    <property type="component" value="Unassembled WGS sequence"/>
</dbReference>
<name>A0A941FNR3_9BACI</name>
<reference evidence="1" key="1">
    <citation type="submission" date="2021-04" db="EMBL/GenBank/DDBJ databases">
        <title>Whole genome sequencing of Enterococci isolates from hospitalized patients.</title>
        <authorList>
            <person name="Ogoti B.M."/>
            <person name="Onyambu F.G."/>
        </authorList>
    </citation>
    <scope>NUCLEOTIDE SEQUENCE</scope>
    <source>
        <strain evidence="1">242</strain>
    </source>
</reference>
<dbReference type="EMBL" id="JAGTPW010000001">
    <property type="protein sequence ID" value="MBR8643836.1"/>
    <property type="molecule type" value="Genomic_DNA"/>
</dbReference>
<proteinExistence type="predicted"/>
<dbReference type="AlphaFoldDB" id="A0A941FNR3"/>
<evidence type="ECO:0000313" key="1">
    <source>
        <dbReference type="EMBL" id="MBR8643836.1"/>
    </source>
</evidence>
<sequence>MKFLYEKFIEDCTTKEDYINRMYEVVSEFKEEIDGVEYNNRIKEMIEKY</sequence>
<accession>A0A941FNR3</accession>
<protein>
    <submittedName>
        <fullName evidence="1">Uncharacterized protein</fullName>
    </submittedName>
</protein>
<comment type="caution">
    <text evidence="1">The sequence shown here is derived from an EMBL/GenBank/DDBJ whole genome shotgun (WGS) entry which is preliminary data.</text>
</comment>
<gene>
    <name evidence="1" type="ORF">KEH51_00895</name>
</gene>
<organism evidence="1 2">
    <name type="scientific">Peribacillus frigoritolerans</name>
    <dbReference type="NCBI Taxonomy" id="450367"/>
    <lineage>
        <taxon>Bacteria</taxon>
        <taxon>Bacillati</taxon>
        <taxon>Bacillota</taxon>
        <taxon>Bacilli</taxon>
        <taxon>Bacillales</taxon>
        <taxon>Bacillaceae</taxon>
        <taxon>Peribacillus</taxon>
    </lineage>
</organism>
<evidence type="ECO:0000313" key="2">
    <source>
        <dbReference type="Proteomes" id="UP000680045"/>
    </source>
</evidence>